<organism evidence="1 2">
    <name type="scientific">Rangifer tarandus platyrhynchus</name>
    <name type="common">Svalbard reindeer</name>
    <dbReference type="NCBI Taxonomy" id="3082113"/>
    <lineage>
        <taxon>Eukaryota</taxon>
        <taxon>Metazoa</taxon>
        <taxon>Chordata</taxon>
        <taxon>Craniata</taxon>
        <taxon>Vertebrata</taxon>
        <taxon>Euteleostomi</taxon>
        <taxon>Mammalia</taxon>
        <taxon>Eutheria</taxon>
        <taxon>Laurasiatheria</taxon>
        <taxon>Artiodactyla</taxon>
        <taxon>Ruminantia</taxon>
        <taxon>Pecora</taxon>
        <taxon>Cervidae</taxon>
        <taxon>Odocoileinae</taxon>
        <taxon>Rangifer</taxon>
    </lineage>
</organism>
<protein>
    <submittedName>
        <fullName evidence="1">Uncharacterized protein</fullName>
    </submittedName>
</protein>
<reference evidence="1" key="1">
    <citation type="submission" date="2023-05" db="EMBL/GenBank/DDBJ databases">
        <authorList>
            <consortium name="ELIXIR-Norway"/>
        </authorList>
    </citation>
    <scope>NUCLEOTIDE SEQUENCE</scope>
</reference>
<proteinExistence type="predicted"/>
<accession>A0AC60A1G1</accession>
<sequence>MNVTQLRTLSLGLSPWCPHVYTNVQATRDPRMSFLLHRDQPEPSMRCCHSDRGHEMFSIKPCFTTTALPRLSLLPGIPLLAQEGVSGATPAGGAAAGLHSHPVPALSACPGVSPPSPVRKFRAEERTLHSHPAPVPSVGEGGHEPA</sequence>
<evidence type="ECO:0000313" key="2">
    <source>
        <dbReference type="Proteomes" id="UP001162501"/>
    </source>
</evidence>
<dbReference type="EMBL" id="OX596089">
    <property type="protein sequence ID" value="CAN0530365.1"/>
    <property type="molecule type" value="Genomic_DNA"/>
</dbReference>
<name>A0AC60A1G1_RANTA</name>
<gene>
    <name evidence="1" type="ORF">MRATA1EN22A_LOCUS24562</name>
</gene>
<reference evidence="1" key="2">
    <citation type="submission" date="2025-03" db="EMBL/GenBank/DDBJ databases">
        <authorList>
            <consortium name="ELIXIR-Norway"/>
            <consortium name="Elixir Norway"/>
        </authorList>
    </citation>
    <scope>NUCLEOTIDE SEQUENCE</scope>
</reference>
<dbReference type="Proteomes" id="UP001162501">
    <property type="component" value="Chromosome 5"/>
</dbReference>
<evidence type="ECO:0000313" key="1">
    <source>
        <dbReference type="EMBL" id="CAN0530365.1"/>
    </source>
</evidence>